<evidence type="ECO:0000313" key="3">
    <source>
        <dbReference type="EMBL" id="MFC4700675.1"/>
    </source>
</evidence>
<dbReference type="EMBL" id="JBHSGU010000003">
    <property type="protein sequence ID" value="MFC4700675.1"/>
    <property type="molecule type" value="Genomic_DNA"/>
</dbReference>
<evidence type="ECO:0000259" key="2">
    <source>
        <dbReference type="Pfam" id="PF13778"/>
    </source>
</evidence>
<proteinExistence type="predicted"/>
<reference evidence="4" key="1">
    <citation type="journal article" date="2019" name="Int. J. Syst. Evol. Microbiol.">
        <title>The Global Catalogue of Microorganisms (GCM) 10K type strain sequencing project: providing services to taxonomists for standard genome sequencing and annotation.</title>
        <authorList>
            <consortium name="The Broad Institute Genomics Platform"/>
            <consortium name="The Broad Institute Genome Sequencing Center for Infectious Disease"/>
            <person name="Wu L."/>
            <person name="Ma J."/>
        </authorList>
    </citation>
    <scope>NUCLEOTIDE SEQUENCE [LARGE SCALE GENOMIC DNA]</scope>
    <source>
        <strain evidence="4">KACC 12507</strain>
    </source>
</reference>
<evidence type="ECO:0000256" key="1">
    <source>
        <dbReference type="ARBA" id="ARBA00022729"/>
    </source>
</evidence>
<evidence type="ECO:0000313" key="4">
    <source>
        <dbReference type="Proteomes" id="UP001595897"/>
    </source>
</evidence>
<keyword evidence="1" id="KW-0732">Signal</keyword>
<feature type="domain" description="DUF4174" evidence="2">
    <location>
        <begin position="37"/>
        <end position="155"/>
    </location>
</feature>
<dbReference type="InterPro" id="IPR025232">
    <property type="entry name" value="DUF4174"/>
</dbReference>
<protein>
    <submittedName>
        <fullName evidence="3">DUF4174 domain-containing protein</fullName>
    </submittedName>
</protein>
<name>A0ABV9LYI1_9ALTE</name>
<dbReference type="Pfam" id="PF13778">
    <property type="entry name" value="DUF4174"/>
    <property type="match status" value="1"/>
</dbReference>
<dbReference type="RefSeq" id="WP_382408438.1">
    <property type="nucleotide sequence ID" value="NZ_JBHSGU010000003.1"/>
</dbReference>
<keyword evidence="4" id="KW-1185">Reference proteome</keyword>
<gene>
    <name evidence="3" type="ORF">ACFO4O_10930</name>
</gene>
<comment type="caution">
    <text evidence="3">The sequence shown here is derived from an EMBL/GenBank/DDBJ whole genome shotgun (WGS) entry which is preliminary data.</text>
</comment>
<sequence>MNNRNKIFVTLCGLFLLQNTAISFQGKRSSTSAVCGFLSSLHWQYRSLVIPLGSANPNAELLVQLNQNKAAIEERRLRVMFVTNSHLIIHTGQHYDIETAKTCRNIVTQDANKRPFLVGLDGGLKSIYEVYEEDRSFDLKAVFADIDGMPMRKAELTGRKY</sequence>
<accession>A0ABV9LYI1</accession>
<dbReference type="Proteomes" id="UP001595897">
    <property type="component" value="Unassembled WGS sequence"/>
</dbReference>
<organism evidence="3 4">
    <name type="scientific">Glaciecola siphonariae</name>
    <dbReference type="NCBI Taxonomy" id="521012"/>
    <lineage>
        <taxon>Bacteria</taxon>
        <taxon>Pseudomonadati</taxon>
        <taxon>Pseudomonadota</taxon>
        <taxon>Gammaproteobacteria</taxon>
        <taxon>Alteromonadales</taxon>
        <taxon>Alteromonadaceae</taxon>
        <taxon>Glaciecola</taxon>
    </lineage>
</organism>